<protein>
    <submittedName>
        <fullName evidence="10">Uncharacterized protein</fullName>
    </submittedName>
</protein>
<keyword evidence="4 9" id="KW-1133">Transmembrane helix</keyword>
<dbReference type="GO" id="GO:0016020">
    <property type="term" value="C:membrane"/>
    <property type="evidence" value="ECO:0007669"/>
    <property type="project" value="UniProtKB-SubCell"/>
</dbReference>
<comment type="caution">
    <text evidence="10">The sequence shown here is derived from an EMBL/GenBank/DDBJ whole genome shotgun (WGS) entry which is preliminary data.</text>
</comment>
<evidence type="ECO:0000313" key="10">
    <source>
        <dbReference type="EMBL" id="KAK0616929.1"/>
    </source>
</evidence>
<comment type="subcellular location">
    <subcellularLocation>
        <location evidence="1">Membrane</location>
        <topology evidence="1">Single-pass membrane protein</topology>
    </subcellularLocation>
</comment>
<keyword evidence="6 9" id="KW-0472">Membrane</keyword>
<gene>
    <name evidence="10" type="ORF">B0T14DRAFT_524042</name>
</gene>
<evidence type="ECO:0000256" key="9">
    <source>
        <dbReference type="SAM" id="Phobius"/>
    </source>
</evidence>
<feature type="transmembrane region" description="Helical" evidence="9">
    <location>
        <begin position="21"/>
        <end position="41"/>
    </location>
</feature>
<proteinExistence type="inferred from homology"/>
<dbReference type="GO" id="GO:0043386">
    <property type="term" value="P:mycotoxin biosynthetic process"/>
    <property type="evidence" value="ECO:0007669"/>
    <property type="project" value="InterPro"/>
</dbReference>
<dbReference type="Pfam" id="PF11807">
    <property type="entry name" value="UstYa"/>
    <property type="match status" value="1"/>
</dbReference>
<evidence type="ECO:0000256" key="6">
    <source>
        <dbReference type="ARBA" id="ARBA00023136"/>
    </source>
</evidence>
<name>A0AA39WK78_9PEZI</name>
<organism evidence="10 11">
    <name type="scientific">Immersiella caudata</name>
    <dbReference type="NCBI Taxonomy" id="314043"/>
    <lineage>
        <taxon>Eukaryota</taxon>
        <taxon>Fungi</taxon>
        <taxon>Dikarya</taxon>
        <taxon>Ascomycota</taxon>
        <taxon>Pezizomycotina</taxon>
        <taxon>Sordariomycetes</taxon>
        <taxon>Sordariomycetidae</taxon>
        <taxon>Sordariales</taxon>
        <taxon>Lasiosphaeriaceae</taxon>
        <taxon>Immersiella</taxon>
    </lineage>
</organism>
<comment type="similarity">
    <text evidence="8">Belongs to the ustYa family.</text>
</comment>
<evidence type="ECO:0000256" key="3">
    <source>
        <dbReference type="ARBA" id="ARBA00022692"/>
    </source>
</evidence>
<dbReference type="PANTHER" id="PTHR33365:SF4">
    <property type="entry name" value="CYCLOCHLOROTINE BIOSYNTHESIS PROTEIN O"/>
    <property type="match status" value="1"/>
</dbReference>
<dbReference type="InterPro" id="IPR021765">
    <property type="entry name" value="UstYa-like"/>
</dbReference>
<dbReference type="PANTHER" id="PTHR33365">
    <property type="entry name" value="YALI0B05434P"/>
    <property type="match status" value="1"/>
</dbReference>
<reference evidence="10" key="1">
    <citation type="submission" date="2023-06" db="EMBL/GenBank/DDBJ databases">
        <title>Genome-scale phylogeny and comparative genomics of the fungal order Sordariales.</title>
        <authorList>
            <consortium name="Lawrence Berkeley National Laboratory"/>
            <person name="Hensen N."/>
            <person name="Bonometti L."/>
            <person name="Westerberg I."/>
            <person name="Brannstrom I.O."/>
            <person name="Guillou S."/>
            <person name="Cros-Aarteil S."/>
            <person name="Calhoun S."/>
            <person name="Haridas S."/>
            <person name="Kuo A."/>
            <person name="Mondo S."/>
            <person name="Pangilinan J."/>
            <person name="Riley R."/>
            <person name="Labutti K."/>
            <person name="Andreopoulos B."/>
            <person name="Lipzen A."/>
            <person name="Chen C."/>
            <person name="Yanf M."/>
            <person name="Daum C."/>
            <person name="Ng V."/>
            <person name="Clum A."/>
            <person name="Steindorff A."/>
            <person name="Ohm R."/>
            <person name="Martin F."/>
            <person name="Silar P."/>
            <person name="Natvig D."/>
            <person name="Lalanne C."/>
            <person name="Gautier V."/>
            <person name="Ament-Velasquez S.L."/>
            <person name="Kruys A."/>
            <person name="Hutchinson M.I."/>
            <person name="Powell A.J."/>
            <person name="Barry K."/>
            <person name="Miller A.N."/>
            <person name="Grigoriev I.V."/>
            <person name="Debuchy R."/>
            <person name="Gladieux P."/>
            <person name="Thoren M.H."/>
            <person name="Johannesson H."/>
        </authorList>
    </citation>
    <scope>NUCLEOTIDE SEQUENCE</scope>
    <source>
        <strain evidence="10">CBS 606.72</strain>
    </source>
</reference>
<evidence type="ECO:0000256" key="4">
    <source>
        <dbReference type="ARBA" id="ARBA00022989"/>
    </source>
</evidence>
<evidence type="ECO:0000256" key="1">
    <source>
        <dbReference type="ARBA" id="ARBA00004167"/>
    </source>
</evidence>
<dbReference type="EMBL" id="JAULSU010000005">
    <property type="protein sequence ID" value="KAK0616929.1"/>
    <property type="molecule type" value="Genomic_DNA"/>
</dbReference>
<keyword evidence="5" id="KW-0843">Virulence</keyword>
<comment type="pathway">
    <text evidence="2">Mycotoxin biosynthesis.</text>
</comment>
<dbReference type="AlphaFoldDB" id="A0AA39WK78"/>
<evidence type="ECO:0000256" key="8">
    <source>
        <dbReference type="ARBA" id="ARBA00035112"/>
    </source>
</evidence>
<dbReference type="Proteomes" id="UP001175000">
    <property type="component" value="Unassembled WGS sequence"/>
</dbReference>
<keyword evidence="3 9" id="KW-0812">Transmembrane</keyword>
<evidence type="ECO:0000256" key="2">
    <source>
        <dbReference type="ARBA" id="ARBA00004685"/>
    </source>
</evidence>
<evidence type="ECO:0000313" key="11">
    <source>
        <dbReference type="Proteomes" id="UP001175000"/>
    </source>
</evidence>
<keyword evidence="11" id="KW-1185">Reference proteome</keyword>
<evidence type="ECO:0000256" key="5">
    <source>
        <dbReference type="ARBA" id="ARBA00023026"/>
    </source>
</evidence>
<evidence type="ECO:0000256" key="7">
    <source>
        <dbReference type="ARBA" id="ARBA00023180"/>
    </source>
</evidence>
<keyword evidence="7" id="KW-0325">Glycoprotein</keyword>
<accession>A0AA39WK78</accession>
<dbReference type="PROSITE" id="PS51257">
    <property type="entry name" value="PROKAR_LIPOPROTEIN"/>
    <property type="match status" value="1"/>
</dbReference>
<sequence length="237" mass="26829">MRMFSSSAKPSRRSPFRSIGLYTLLVSCISCTSLLALWTFGPRSVRVGWARLGRLSPPTATSMVGLTPSQRLAVDQRHTTIFREHTEFMNVSREFDHVWDEALPSNDGFLRIFDPVANKDVWVGVAMFHQLHCLQMIRMTLQNVVEETNALLAACREMPEHETITHHRGDVHSDHKSLKHAMHCFDYLRQSFICLADDTIEMPIPERLAEGVIAVDGAGPRQCRNASKLWELALESG</sequence>